<gene>
    <name evidence="2" type="ORF">B7R54_14470</name>
</gene>
<reference evidence="2 3" key="1">
    <citation type="submission" date="2017-04" db="EMBL/GenBank/DDBJ databases">
        <title>Comparative genome analysis of Subtercola boreus.</title>
        <authorList>
            <person name="Cho Y.-J."/>
            <person name="Cho A."/>
            <person name="Kim O.-S."/>
            <person name="Lee J.-I."/>
        </authorList>
    </citation>
    <scope>NUCLEOTIDE SEQUENCE [LARGE SCALE GENOMIC DNA]</scope>
    <source>
        <strain evidence="2 3">K300</strain>
    </source>
</reference>
<dbReference type="PRINTS" id="PR00412">
    <property type="entry name" value="EPOXHYDRLASE"/>
</dbReference>
<dbReference type="InterPro" id="IPR000073">
    <property type="entry name" value="AB_hydrolase_1"/>
</dbReference>
<dbReference type="SUPFAM" id="SSF53474">
    <property type="entry name" value="alpha/beta-Hydrolases"/>
    <property type="match status" value="1"/>
</dbReference>
<sequence length="297" mass="32121">MSGLTKRVAAWAASGNYETVNERQIFVHRGGGDGPLVVLLHGYPSSSYDWRGILPALEATGLSVLTFDFLGFGLSDKPTDVVYSLQTQADVAEELIAGRPALLIAHDLGDSVATELMARDIDGALTFTLNGVMMTNSSVIIGEANLTAAQKLLRGRLGPLVARLVSEKVIRKQLAGAFSSTHPLTEQEGDDQWSLLAFHGGDKIIDRLSYFNRERVQLADRWEGAIRDWPGRLAVGWGGQDRISGQPVLDAILKLNPRADVTRWPDLGHFPQIEDPATVSSLAVAFATGPVIDTRPV</sequence>
<accession>A0A3E0VLC0</accession>
<dbReference type="InterPro" id="IPR000639">
    <property type="entry name" value="Epox_hydrolase-like"/>
</dbReference>
<dbReference type="PANTHER" id="PTHR43689:SF8">
    <property type="entry name" value="ALPHA_BETA-HYDROLASES SUPERFAMILY PROTEIN"/>
    <property type="match status" value="1"/>
</dbReference>
<proteinExistence type="predicted"/>
<dbReference type="Proteomes" id="UP000256486">
    <property type="component" value="Unassembled WGS sequence"/>
</dbReference>
<dbReference type="Pfam" id="PF12697">
    <property type="entry name" value="Abhydrolase_6"/>
    <property type="match status" value="1"/>
</dbReference>
<dbReference type="PANTHER" id="PTHR43689">
    <property type="entry name" value="HYDROLASE"/>
    <property type="match status" value="1"/>
</dbReference>
<dbReference type="Gene3D" id="3.40.50.1820">
    <property type="entry name" value="alpha/beta hydrolase"/>
    <property type="match status" value="1"/>
</dbReference>
<organism evidence="2 3">
    <name type="scientific">Subtercola boreus</name>
    <dbReference type="NCBI Taxonomy" id="120213"/>
    <lineage>
        <taxon>Bacteria</taxon>
        <taxon>Bacillati</taxon>
        <taxon>Actinomycetota</taxon>
        <taxon>Actinomycetes</taxon>
        <taxon>Micrococcales</taxon>
        <taxon>Microbacteriaceae</taxon>
        <taxon>Subtercola</taxon>
    </lineage>
</organism>
<dbReference type="GO" id="GO:0003824">
    <property type="term" value="F:catalytic activity"/>
    <property type="evidence" value="ECO:0007669"/>
    <property type="project" value="InterPro"/>
</dbReference>
<keyword evidence="3" id="KW-1185">Reference proteome</keyword>
<dbReference type="OrthoDB" id="2987348at2"/>
<comment type="caution">
    <text evidence="2">The sequence shown here is derived from an EMBL/GenBank/DDBJ whole genome shotgun (WGS) entry which is preliminary data.</text>
</comment>
<evidence type="ECO:0000313" key="3">
    <source>
        <dbReference type="Proteomes" id="UP000256486"/>
    </source>
</evidence>
<dbReference type="EMBL" id="NBWZ01000001">
    <property type="protein sequence ID" value="RFA10278.1"/>
    <property type="molecule type" value="Genomic_DNA"/>
</dbReference>
<dbReference type="RefSeq" id="WP_116415660.1">
    <property type="nucleotide sequence ID" value="NZ_NBWZ01000001.1"/>
</dbReference>
<protein>
    <recommendedName>
        <fullName evidence="1">AB hydrolase-1 domain-containing protein</fullName>
    </recommendedName>
</protein>
<evidence type="ECO:0000313" key="2">
    <source>
        <dbReference type="EMBL" id="RFA10278.1"/>
    </source>
</evidence>
<dbReference type="AlphaFoldDB" id="A0A3E0VLC0"/>
<feature type="domain" description="AB hydrolase-1" evidence="1">
    <location>
        <begin position="37"/>
        <end position="279"/>
    </location>
</feature>
<evidence type="ECO:0000259" key="1">
    <source>
        <dbReference type="Pfam" id="PF12697"/>
    </source>
</evidence>
<name>A0A3E0VLC0_9MICO</name>
<dbReference type="InterPro" id="IPR029058">
    <property type="entry name" value="AB_hydrolase_fold"/>
</dbReference>